<dbReference type="GO" id="GO:0006799">
    <property type="term" value="P:polyphosphate biosynthetic process"/>
    <property type="evidence" value="ECO:0007669"/>
    <property type="project" value="UniProtKB-ARBA"/>
</dbReference>
<evidence type="ECO:0000313" key="10">
    <source>
        <dbReference type="Proteomes" id="UP000239649"/>
    </source>
</evidence>
<accession>A0A2P6V4T6</accession>
<evidence type="ECO:0000259" key="7">
    <source>
        <dbReference type="Pfam" id="PF02656"/>
    </source>
</evidence>
<evidence type="ECO:0000256" key="5">
    <source>
        <dbReference type="SAM" id="MobiDB-lite"/>
    </source>
</evidence>
<comment type="subcellular location">
    <subcellularLocation>
        <location evidence="1">Endomembrane system</location>
        <topology evidence="1">Multi-pass membrane protein</topology>
    </subcellularLocation>
</comment>
<dbReference type="Pfam" id="PF02656">
    <property type="entry name" value="DUF202"/>
    <property type="match status" value="1"/>
</dbReference>
<dbReference type="GO" id="GO:0012505">
    <property type="term" value="C:endomembrane system"/>
    <property type="evidence" value="ECO:0007669"/>
    <property type="project" value="UniProtKB-SubCell"/>
</dbReference>
<evidence type="ECO:0000256" key="4">
    <source>
        <dbReference type="ARBA" id="ARBA00023136"/>
    </source>
</evidence>
<keyword evidence="3 6" id="KW-1133">Transmembrane helix</keyword>
<feature type="transmembrane region" description="Helical" evidence="6">
    <location>
        <begin position="840"/>
        <end position="861"/>
    </location>
</feature>
<dbReference type="InterPro" id="IPR042267">
    <property type="entry name" value="VTC_sf"/>
</dbReference>
<dbReference type="InterPro" id="IPR003807">
    <property type="entry name" value="DUF202"/>
</dbReference>
<dbReference type="Pfam" id="PF09359">
    <property type="entry name" value="VTC"/>
    <property type="match status" value="1"/>
</dbReference>
<protein>
    <submittedName>
        <fullName evidence="9">Vacuolar transporter chaperone 4</fullName>
    </submittedName>
</protein>
<organism evidence="9 10">
    <name type="scientific">Micractinium conductrix</name>
    <dbReference type="NCBI Taxonomy" id="554055"/>
    <lineage>
        <taxon>Eukaryota</taxon>
        <taxon>Viridiplantae</taxon>
        <taxon>Chlorophyta</taxon>
        <taxon>core chlorophytes</taxon>
        <taxon>Trebouxiophyceae</taxon>
        <taxon>Chlorellales</taxon>
        <taxon>Chlorellaceae</taxon>
        <taxon>Chlorella clade</taxon>
        <taxon>Micractinium</taxon>
    </lineage>
</organism>
<feature type="domain" description="VTC" evidence="8">
    <location>
        <begin position="219"/>
        <end position="490"/>
    </location>
</feature>
<evidence type="ECO:0000256" key="2">
    <source>
        <dbReference type="ARBA" id="ARBA00022692"/>
    </source>
</evidence>
<reference evidence="9 10" key="1">
    <citation type="journal article" date="2018" name="Plant J.">
        <title>Genome sequences of Chlorella sorokiniana UTEX 1602 and Micractinium conductrix SAG 241.80: implications to maltose excretion by a green alga.</title>
        <authorList>
            <person name="Arriola M.B."/>
            <person name="Velmurugan N."/>
            <person name="Zhang Y."/>
            <person name="Plunkett M.H."/>
            <person name="Hondzo H."/>
            <person name="Barney B.M."/>
        </authorList>
    </citation>
    <scope>NUCLEOTIDE SEQUENCE [LARGE SCALE GENOMIC DNA]</scope>
    <source>
        <strain evidence="9 10">SAG 241.80</strain>
    </source>
</reference>
<dbReference type="AlphaFoldDB" id="A0A2P6V4T6"/>
<feature type="transmembrane region" description="Helical" evidence="6">
    <location>
        <begin position="776"/>
        <end position="800"/>
    </location>
</feature>
<evidence type="ECO:0000313" key="9">
    <source>
        <dbReference type="EMBL" id="PSC69098.1"/>
    </source>
</evidence>
<evidence type="ECO:0000256" key="1">
    <source>
        <dbReference type="ARBA" id="ARBA00004127"/>
    </source>
</evidence>
<evidence type="ECO:0000256" key="3">
    <source>
        <dbReference type="ARBA" id="ARBA00022989"/>
    </source>
</evidence>
<dbReference type="Gene3D" id="3.20.100.30">
    <property type="entry name" value="VTC, catalytic tunnel domain"/>
    <property type="match status" value="1"/>
</dbReference>
<feature type="region of interest" description="Disordered" evidence="5">
    <location>
        <begin position="630"/>
        <end position="759"/>
    </location>
</feature>
<dbReference type="Proteomes" id="UP000239649">
    <property type="component" value="Unassembled WGS sequence"/>
</dbReference>
<dbReference type="EMBL" id="LHPF02000029">
    <property type="protein sequence ID" value="PSC69098.1"/>
    <property type="molecule type" value="Genomic_DNA"/>
</dbReference>
<dbReference type="PANTHER" id="PTHR46140:SF1">
    <property type="entry name" value="VACUOLAR TRANSPORTER CHAPERONE COMPLEX SUBUNIT 4-RELATED"/>
    <property type="match status" value="1"/>
</dbReference>
<feature type="compositionally biased region" description="Pro residues" evidence="5">
    <location>
        <begin position="650"/>
        <end position="661"/>
    </location>
</feature>
<feature type="domain" description="DUF202" evidence="7">
    <location>
        <begin position="767"/>
        <end position="855"/>
    </location>
</feature>
<feature type="compositionally biased region" description="Low complexity" evidence="5">
    <location>
        <begin position="662"/>
        <end position="673"/>
    </location>
</feature>
<sequence>MPLSQQPCEQVVQQHRHCYLRHAALLSQLQSEAAPDGGEPPLLRRLRALGDDGGGSDGAAHSTGFVGAYLQEARRLRLFVRSSLEALWLGLLDGCGQLRGLGEELLQGGAAAAHAGVAGRLAALRSGFDQTAQQLVGMEAFLRHNVAAAAQLAQMHDQPEWRCSGLELATVDGAYLAAAEAALLGELRLEPLVMGLSDAYELCRLLETDAATLAGHAAAWVPPDKFQRITRMSPHEVAFLADQASTTDGAMVSSVYYDNPASLPSYHVRLRKDDGASVVRLRWYGERDAANPEQRVFVERKVHRERYTGERSYKERAPIAQRHVAEYTAGTGSPPEMAQNGKHAPFLADAQRFLVEGGQGPMMRTVYRRTAFQESSDNMVRISLDTELRMLREEGAPAPPATGAGRKQTGSAAGAAALPPADARALPPPALCRDLGAPLPPGHAVYFPYAVVEIKLQQEPPAWVAGLLDMGVLLPVPKFSKFLHGTAMLYQPRCLNVPYWFLPGGWCLGGWLAGAWVAGWLDVQKGVDWLYPDRCRAAAADAQEEAAAAAAEGEEVRRPGERAVPYSPLRFLRRNKTVPVAIASSGGSSGTEAVAEAAVAGAAQPLQPAAPPQEQQQQHSRSTTWPVYANPLALLPPTDPSGNSLAHPLVPLPPGPAPPPAGAAATAALLRPASQTSQTSTPHDSAEDLEAGRSPGGAKAVRSGSRDGKRAPAAAAAAEGRQGGPPFSALQYRLPGAPPGGNGSRDGAQSAPTGRPRQVVRTKVEPKTFFANERTFLQWLQISVLIMMTATSLLSGTGLLSSLGGGSGKGGCDASNDRGCFASKILNRTTARYDDQRGPVVLVVILLAVFLLAYILSMIWMF</sequence>
<name>A0A2P6V4T6_9CHLO</name>
<dbReference type="OrthoDB" id="6493944at2759"/>
<keyword evidence="2 6" id="KW-0812">Transmembrane</keyword>
<proteinExistence type="predicted"/>
<dbReference type="InterPro" id="IPR051572">
    <property type="entry name" value="VTC_Complex_Subunit"/>
</dbReference>
<feature type="compositionally biased region" description="Polar residues" evidence="5">
    <location>
        <begin position="674"/>
        <end position="683"/>
    </location>
</feature>
<evidence type="ECO:0000256" key="6">
    <source>
        <dbReference type="SAM" id="Phobius"/>
    </source>
</evidence>
<evidence type="ECO:0000259" key="8">
    <source>
        <dbReference type="Pfam" id="PF09359"/>
    </source>
</evidence>
<dbReference type="InterPro" id="IPR018966">
    <property type="entry name" value="VTC_domain"/>
</dbReference>
<dbReference type="STRING" id="554055.A0A2P6V4T6"/>
<keyword evidence="4 6" id="KW-0472">Membrane</keyword>
<dbReference type="PANTHER" id="PTHR46140">
    <property type="entry name" value="VACUOLAR TRANSPORTER CHAPERONE 1-RELATED"/>
    <property type="match status" value="1"/>
</dbReference>
<gene>
    <name evidence="9" type="ORF">C2E20_7321</name>
</gene>
<feature type="region of interest" description="Disordered" evidence="5">
    <location>
        <begin position="395"/>
        <end position="418"/>
    </location>
</feature>
<comment type="caution">
    <text evidence="9">The sequence shown here is derived from an EMBL/GenBank/DDBJ whole genome shotgun (WGS) entry which is preliminary data.</text>
</comment>
<keyword evidence="10" id="KW-1185">Reference proteome</keyword>